<feature type="coiled-coil region" evidence="1">
    <location>
        <begin position="78"/>
        <end position="168"/>
    </location>
</feature>
<name>A0A556QP28_9BACT</name>
<dbReference type="Proteomes" id="UP000315648">
    <property type="component" value="Unassembled WGS sequence"/>
</dbReference>
<dbReference type="EMBL" id="VMBG01000001">
    <property type="protein sequence ID" value="TSJ78379.1"/>
    <property type="molecule type" value="Genomic_DNA"/>
</dbReference>
<feature type="transmembrane region" description="Helical" evidence="2">
    <location>
        <begin position="16"/>
        <end position="36"/>
    </location>
</feature>
<evidence type="ECO:0000256" key="2">
    <source>
        <dbReference type="SAM" id="Phobius"/>
    </source>
</evidence>
<dbReference type="AlphaFoldDB" id="A0A556QP28"/>
<evidence type="ECO:0000313" key="4">
    <source>
        <dbReference type="Proteomes" id="UP000315648"/>
    </source>
</evidence>
<feature type="transmembrane region" description="Helical" evidence="2">
    <location>
        <begin position="185"/>
        <end position="209"/>
    </location>
</feature>
<dbReference type="OrthoDB" id="186343at2"/>
<gene>
    <name evidence="3" type="ORF">FPL22_03495</name>
</gene>
<comment type="caution">
    <text evidence="3">The sequence shown here is derived from an EMBL/GenBank/DDBJ whole genome shotgun (WGS) entry which is preliminary data.</text>
</comment>
<accession>A0A556QP28</accession>
<reference evidence="3 4" key="1">
    <citation type="submission" date="2019-07" db="EMBL/GenBank/DDBJ databases">
        <title>Description of 53C-WASEF.</title>
        <authorList>
            <person name="Pitt A."/>
            <person name="Hahn M.W."/>
        </authorList>
    </citation>
    <scope>NUCLEOTIDE SEQUENCE [LARGE SCALE GENOMIC DNA]</scope>
    <source>
        <strain evidence="3 4">53C-WASEF</strain>
    </source>
</reference>
<proteinExistence type="predicted"/>
<dbReference type="RefSeq" id="WP_144228720.1">
    <property type="nucleotide sequence ID" value="NZ_CBCRVV010000003.1"/>
</dbReference>
<keyword evidence="1" id="KW-0175">Coiled coil</keyword>
<sequence>MAKPVFIFVSKLVRKLVMASLIAALALVAYSLWLFGKDQSSYEERRATLMTVTETERTRIDGELTVLNEKHQATVTMIEMQQQRSERAEKVLKNLHESDPGALDRWFGDAAEVKTHGERVASLEKIKTESQTRVVELQRDIVAGEQARKSLETQLVALDANLLTLKNENHAAAHYVRSAWAEARWWVLAVFLAYLFGGLVVAFVLYYGWASWVSRRKPVSLVTTGGGYSSIGESAVTVEDALWAGEVLWVRKGFLQASDNELIRRRRFMLNWRMPFSCLAGGLWRLIELRNGRSAGERRVVLASAADPFAEFAIVSVPEGSSFVLRAAFLHGIIMNSEQRLVIRRHWRLLCWQSWVSGQFGYFEFFGPCRLIVSSVSALQGETLATNDDGKGSSCRAGQKALIGFSPQLELKAVRTEGFWRYCRRRTALFDVLVKGSGVYLTRGEEGRGRDRLRARLLKRCGL</sequence>
<evidence type="ECO:0000313" key="3">
    <source>
        <dbReference type="EMBL" id="TSJ78379.1"/>
    </source>
</evidence>
<keyword evidence="2" id="KW-0812">Transmembrane</keyword>
<keyword evidence="4" id="KW-1185">Reference proteome</keyword>
<keyword evidence="2" id="KW-1133">Transmembrane helix</keyword>
<evidence type="ECO:0000256" key="1">
    <source>
        <dbReference type="SAM" id="Coils"/>
    </source>
</evidence>
<organism evidence="3 4">
    <name type="scientific">Rariglobus hedericola</name>
    <dbReference type="NCBI Taxonomy" id="2597822"/>
    <lineage>
        <taxon>Bacteria</taxon>
        <taxon>Pseudomonadati</taxon>
        <taxon>Verrucomicrobiota</taxon>
        <taxon>Opitutia</taxon>
        <taxon>Opitutales</taxon>
        <taxon>Opitutaceae</taxon>
        <taxon>Rariglobus</taxon>
    </lineage>
</organism>
<keyword evidence="2" id="KW-0472">Membrane</keyword>
<protein>
    <submittedName>
        <fullName evidence="3">Uncharacterized protein</fullName>
    </submittedName>
</protein>